<protein>
    <submittedName>
        <fullName evidence="1">Uncharacterized protein</fullName>
    </submittedName>
</protein>
<keyword evidence="2" id="KW-1185">Reference proteome</keyword>
<dbReference type="OrthoDB" id="674604at2759"/>
<name>A0A6G1IMW6_9PLEO</name>
<accession>A0A6G1IMW6</accession>
<dbReference type="Proteomes" id="UP000799291">
    <property type="component" value="Unassembled WGS sequence"/>
</dbReference>
<organism evidence="1 2">
    <name type="scientific">Lentithecium fluviatile CBS 122367</name>
    <dbReference type="NCBI Taxonomy" id="1168545"/>
    <lineage>
        <taxon>Eukaryota</taxon>
        <taxon>Fungi</taxon>
        <taxon>Dikarya</taxon>
        <taxon>Ascomycota</taxon>
        <taxon>Pezizomycotina</taxon>
        <taxon>Dothideomycetes</taxon>
        <taxon>Pleosporomycetidae</taxon>
        <taxon>Pleosporales</taxon>
        <taxon>Massarineae</taxon>
        <taxon>Lentitheciaceae</taxon>
        <taxon>Lentithecium</taxon>
    </lineage>
</organism>
<dbReference type="PANTHER" id="PTHR10622:SF10">
    <property type="entry name" value="HET DOMAIN-CONTAINING PROTEIN"/>
    <property type="match status" value="1"/>
</dbReference>
<gene>
    <name evidence="1" type="ORF">K458DRAFT_114853</name>
</gene>
<proteinExistence type="predicted"/>
<dbReference type="PANTHER" id="PTHR10622">
    <property type="entry name" value="HET DOMAIN-CONTAINING PROTEIN"/>
    <property type="match status" value="1"/>
</dbReference>
<dbReference type="EMBL" id="MU005602">
    <property type="protein sequence ID" value="KAF2679562.1"/>
    <property type="molecule type" value="Genomic_DNA"/>
</dbReference>
<sequence length="55" mass="6440">MRLLYRSYPDEFSLTEDIFGDKIPPYAILSHTWSIGDEVTFRDMIDGTAKTKVWL</sequence>
<evidence type="ECO:0000313" key="2">
    <source>
        <dbReference type="Proteomes" id="UP000799291"/>
    </source>
</evidence>
<dbReference type="AlphaFoldDB" id="A0A6G1IMW6"/>
<reference evidence="1" key="1">
    <citation type="journal article" date="2020" name="Stud. Mycol.">
        <title>101 Dothideomycetes genomes: a test case for predicting lifestyles and emergence of pathogens.</title>
        <authorList>
            <person name="Haridas S."/>
            <person name="Albert R."/>
            <person name="Binder M."/>
            <person name="Bloem J."/>
            <person name="Labutti K."/>
            <person name="Salamov A."/>
            <person name="Andreopoulos B."/>
            <person name="Baker S."/>
            <person name="Barry K."/>
            <person name="Bills G."/>
            <person name="Bluhm B."/>
            <person name="Cannon C."/>
            <person name="Castanera R."/>
            <person name="Culley D."/>
            <person name="Daum C."/>
            <person name="Ezra D."/>
            <person name="Gonzalez J."/>
            <person name="Henrissat B."/>
            <person name="Kuo A."/>
            <person name="Liang C."/>
            <person name="Lipzen A."/>
            <person name="Lutzoni F."/>
            <person name="Magnuson J."/>
            <person name="Mondo S."/>
            <person name="Nolan M."/>
            <person name="Ohm R."/>
            <person name="Pangilinan J."/>
            <person name="Park H.-J."/>
            <person name="Ramirez L."/>
            <person name="Alfaro M."/>
            <person name="Sun H."/>
            <person name="Tritt A."/>
            <person name="Yoshinaga Y."/>
            <person name="Zwiers L.-H."/>
            <person name="Turgeon B."/>
            <person name="Goodwin S."/>
            <person name="Spatafora J."/>
            <person name="Crous P."/>
            <person name="Grigoriev I."/>
        </authorList>
    </citation>
    <scope>NUCLEOTIDE SEQUENCE</scope>
    <source>
        <strain evidence="1">CBS 122367</strain>
    </source>
</reference>
<evidence type="ECO:0000313" key="1">
    <source>
        <dbReference type="EMBL" id="KAF2679562.1"/>
    </source>
</evidence>